<dbReference type="NCBIfam" id="TIGR03169">
    <property type="entry name" value="Nterm_to_SelD"/>
    <property type="match status" value="1"/>
</dbReference>
<evidence type="ECO:0000259" key="10">
    <source>
        <dbReference type="Pfam" id="PF00586"/>
    </source>
</evidence>
<dbReference type="SUPFAM" id="SSF55326">
    <property type="entry name" value="PurM N-terminal domain-like"/>
    <property type="match status" value="1"/>
</dbReference>
<dbReference type="PANTHER" id="PTHR42913:SF9">
    <property type="entry name" value="SLR1591 PROTEIN"/>
    <property type="match status" value="1"/>
</dbReference>
<evidence type="ECO:0000256" key="1">
    <source>
        <dbReference type="ARBA" id="ARBA00001974"/>
    </source>
</evidence>
<dbReference type="InterPro" id="IPR036188">
    <property type="entry name" value="FAD/NAD-bd_sf"/>
</dbReference>
<evidence type="ECO:0000259" key="12">
    <source>
        <dbReference type="Pfam" id="PF07992"/>
    </source>
</evidence>
<dbReference type="InterPro" id="IPR023753">
    <property type="entry name" value="FAD/NAD-binding_dom"/>
</dbReference>
<feature type="domain" description="PurM-like N-terminal" evidence="10">
    <location>
        <begin position="433"/>
        <end position="541"/>
    </location>
</feature>
<evidence type="ECO:0000256" key="9">
    <source>
        <dbReference type="ARBA" id="ARBA00023266"/>
    </source>
</evidence>
<keyword evidence="9" id="KW-0711">Selenium</keyword>
<dbReference type="GO" id="GO:0003955">
    <property type="term" value="F:NAD(P)H dehydrogenase (quinone) activity"/>
    <property type="evidence" value="ECO:0007669"/>
    <property type="project" value="TreeGrafter"/>
</dbReference>
<keyword evidence="3" id="KW-0808">Transferase</keyword>
<dbReference type="STRING" id="571298.SAMN04488026_104535"/>
<dbReference type="OrthoDB" id="9767928at2"/>
<dbReference type="InterPro" id="IPR051169">
    <property type="entry name" value="NADH-Q_oxidoreductase"/>
</dbReference>
<evidence type="ECO:0000256" key="2">
    <source>
        <dbReference type="ARBA" id="ARBA00022630"/>
    </source>
</evidence>
<evidence type="ECO:0000256" key="8">
    <source>
        <dbReference type="ARBA" id="ARBA00023002"/>
    </source>
</evidence>
<proteinExistence type="predicted"/>
<organism evidence="13 14">
    <name type="scientific">Aliiruegeria lutimaris</name>
    <dbReference type="NCBI Taxonomy" id="571298"/>
    <lineage>
        <taxon>Bacteria</taxon>
        <taxon>Pseudomonadati</taxon>
        <taxon>Pseudomonadota</taxon>
        <taxon>Alphaproteobacteria</taxon>
        <taxon>Rhodobacterales</taxon>
        <taxon>Roseobacteraceae</taxon>
        <taxon>Aliiruegeria</taxon>
    </lineage>
</organism>
<dbReference type="InterPro" id="IPR017584">
    <property type="entry name" value="Pyridine_nucleo_diS_OxRdtase_N"/>
</dbReference>
<name>A0A1G9D2P6_9RHOB</name>
<keyword evidence="14" id="KW-1185">Reference proteome</keyword>
<evidence type="ECO:0000256" key="7">
    <source>
        <dbReference type="ARBA" id="ARBA00022840"/>
    </source>
</evidence>
<dbReference type="Proteomes" id="UP000199382">
    <property type="component" value="Unassembled WGS sequence"/>
</dbReference>
<protein>
    <submittedName>
        <fullName evidence="13">Selenophosphate synthase</fullName>
    </submittedName>
</protein>
<dbReference type="Gene3D" id="3.30.1330.10">
    <property type="entry name" value="PurM-like, N-terminal domain"/>
    <property type="match status" value="1"/>
</dbReference>
<dbReference type="Gene3D" id="3.50.50.100">
    <property type="match status" value="1"/>
</dbReference>
<dbReference type="AlphaFoldDB" id="A0A1G9D2P6"/>
<dbReference type="CDD" id="cd02195">
    <property type="entry name" value="SelD"/>
    <property type="match status" value="1"/>
</dbReference>
<dbReference type="SUPFAM" id="SSF51905">
    <property type="entry name" value="FAD/NAD(P)-binding domain"/>
    <property type="match status" value="2"/>
</dbReference>
<dbReference type="Gene3D" id="3.90.650.10">
    <property type="entry name" value="PurM-like C-terminal domain"/>
    <property type="match status" value="1"/>
</dbReference>
<dbReference type="GO" id="GO:0005524">
    <property type="term" value="F:ATP binding"/>
    <property type="evidence" value="ECO:0007669"/>
    <property type="project" value="UniProtKB-KW"/>
</dbReference>
<keyword evidence="8" id="KW-0560">Oxidoreductase</keyword>
<evidence type="ECO:0000313" key="13">
    <source>
        <dbReference type="EMBL" id="SDK58198.1"/>
    </source>
</evidence>
<comment type="cofactor">
    <cofactor evidence="1">
        <name>FAD</name>
        <dbReference type="ChEBI" id="CHEBI:57692"/>
    </cofactor>
</comment>
<evidence type="ECO:0000256" key="6">
    <source>
        <dbReference type="ARBA" id="ARBA00022827"/>
    </source>
</evidence>
<keyword evidence="7" id="KW-0067">ATP-binding</keyword>
<evidence type="ECO:0000256" key="3">
    <source>
        <dbReference type="ARBA" id="ARBA00022679"/>
    </source>
</evidence>
<keyword evidence="4" id="KW-0547">Nucleotide-binding</keyword>
<dbReference type="PANTHER" id="PTHR42913">
    <property type="entry name" value="APOPTOSIS-INDUCING FACTOR 1"/>
    <property type="match status" value="1"/>
</dbReference>
<accession>A0A1G9D2P6</accession>
<dbReference type="InterPro" id="IPR036676">
    <property type="entry name" value="PurM-like_C_sf"/>
</dbReference>
<dbReference type="Pfam" id="PF02769">
    <property type="entry name" value="AIRS_C"/>
    <property type="match status" value="1"/>
</dbReference>
<gene>
    <name evidence="13" type="ORF">SAMN04488026_104535</name>
</gene>
<dbReference type="InterPro" id="IPR016188">
    <property type="entry name" value="PurM-like_N"/>
</dbReference>
<sequence length="725" mass="76151">MHLPLPLTRDLVLVGGGHSHALLLRMWGMDPLPGARLTLINPGPVAFYSGMLPGHIAGHYDRSELQIDLVRLARFAGARFVDTTATGIDTENRQVKLSNGTRLRYDALAVDIGITTDIPQIPGFAEHGVPAKPLDGFALAWNTWCDRLRAGAVAPQICIIGAGIAGVELALAMRHRSGALGQPARIEIVDSARALDGISGDSRSALFERLRQDDIILHEQAPVAKVTATGVELVSGAQIEASFVLGCAGARPHDWIAETGLQHAAGYLSVDRHLRSLSAPEIFASGDCADLSFAPRPKAGVYAVRAAPILFQNLRATLAGGSLRRFRPQKDYLKLVSLGDKAALADRSGVTLSGPWLWRWKDWIDRRFMHKMQDLPRMPAPPLPPRRAKGLDELHGDQPLCGGCGAKVAGSELQQALAKLPAPMRPEVASLPGDDAAILSTGDGFQVLTTDHLRAFTEDPALFARIAAVHALGDIWAMGAAPQVALANVTLPPMRGALQQQTLGEILGAATEVFRAEGADLVGGHTSTGAECSIGFTLTGLRPTPPVTLAGGRPGDALILTKPLGTGTILAGEMQGRAHGADVLDALASMARPQGTAARILAGAHAMTDVTGFGLAGHLLAICDASELGAEIRLEDIGFYRGAVALAADGIRSTLAPANRDVSGRMLLPEDPRAELLFDPQTAGGLLAAVGQGEAQGILRALLDAGFDARQIGSLVEGPAFLTVL</sequence>
<dbReference type="GO" id="GO:0016301">
    <property type="term" value="F:kinase activity"/>
    <property type="evidence" value="ECO:0007669"/>
    <property type="project" value="UniProtKB-KW"/>
</dbReference>
<reference evidence="13 14" key="1">
    <citation type="submission" date="2016-10" db="EMBL/GenBank/DDBJ databases">
        <authorList>
            <person name="de Groot N.N."/>
        </authorList>
    </citation>
    <scope>NUCLEOTIDE SEQUENCE [LARGE SCALE GENOMIC DNA]</scope>
    <source>
        <strain evidence="13 14">DSM 25294</strain>
    </source>
</reference>
<dbReference type="InterPro" id="IPR004536">
    <property type="entry name" value="SPS/SelD"/>
</dbReference>
<dbReference type="NCBIfam" id="TIGR00476">
    <property type="entry name" value="selD"/>
    <property type="match status" value="1"/>
</dbReference>
<dbReference type="InterPro" id="IPR010918">
    <property type="entry name" value="PurM-like_C_dom"/>
</dbReference>
<keyword evidence="2" id="KW-0285">Flavoprotein</keyword>
<dbReference type="GO" id="GO:0019646">
    <property type="term" value="P:aerobic electron transport chain"/>
    <property type="evidence" value="ECO:0007669"/>
    <property type="project" value="TreeGrafter"/>
</dbReference>
<evidence type="ECO:0000313" key="14">
    <source>
        <dbReference type="Proteomes" id="UP000199382"/>
    </source>
</evidence>
<evidence type="ECO:0000259" key="11">
    <source>
        <dbReference type="Pfam" id="PF02769"/>
    </source>
</evidence>
<dbReference type="InterPro" id="IPR036921">
    <property type="entry name" value="PurM-like_N_sf"/>
</dbReference>
<keyword evidence="6" id="KW-0274">FAD</keyword>
<dbReference type="EMBL" id="FNEK01000045">
    <property type="protein sequence ID" value="SDK58198.1"/>
    <property type="molecule type" value="Genomic_DNA"/>
</dbReference>
<evidence type="ECO:0000256" key="5">
    <source>
        <dbReference type="ARBA" id="ARBA00022777"/>
    </source>
</evidence>
<evidence type="ECO:0000256" key="4">
    <source>
        <dbReference type="ARBA" id="ARBA00022741"/>
    </source>
</evidence>
<dbReference type="Pfam" id="PF07992">
    <property type="entry name" value="Pyr_redox_2"/>
    <property type="match status" value="1"/>
</dbReference>
<dbReference type="Pfam" id="PF00586">
    <property type="entry name" value="AIRS"/>
    <property type="match status" value="1"/>
</dbReference>
<dbReference type="RefSeq" id="WP_093160238.1">
    <property type="nucleotide sequence ID" value="NZ_FNEK01000045.1"/>
</dbReference>
<feature type="domain" description="PurM-like C-terminal" evidence="11">
    <location>
        <begin position="553"/>
        <end position="719"/>
    </location>
</feature>
<dbReference type="SUPFAM" id="SSF56042">
    <property type="entry name" value="PurM C-terminal domain-like"/>
    <property type="match status" value="1"/>
</dbReference>
<feature type="domain" description="FAD/NAD(P)-binding" evidence="12">
    <location>
        <begin position="10"/>
        <end position="304"/>
    </location>
</feature>
<keyword evidence="5" id="KW-0418">Kinase</keyword>